<dbReference type="EMBL" id="AM167904">
    <property type="protein sequence ID" value="CAJ49865.1"/>
    <property type="molecule type" value="Genomic_DNA"/>
</dbReference>
<evidence type="ECO:0000256" key="3">
    <source>
        <dbReference type="ARBA" id="ARBA00010327"/>
    </source>
</evidence>
<comment type="similarity">
    <text evidence="3">Belongs to the protein kinase superfamily. KdkA/RfaP family.</text>
</comment>
<comment type="pathway">
    <text evidence="2">Bacterial outer membrane biogenesis; LPS core biosynthesis.</text>
</comment>
<keyword evidence="10" id="KW-0067">ATP-binding</keyword>
<dbReference type="InterPro" id="IPR011009">
    <property type="entry name" value="Kinase-like_dom_sf"/>
</dbReference>
<evidence type="ECO:0000313" key="15">
    <source>
        <dbReference type="EMBL" id="CAJ49865.1"/>
    </source>
</evidence>
<keyword evidence="11" id="KW-0448">Lipopolysaccharide biosynthesis</keyword>
<dbReference type="HAMAP" id="MF_00521">
    <property type="entry name" value="KDO_kinase"/>
    <property type="match status" value="1"/>
</dbReference>
<dbReference type="SUPFAM" id="SSF56112">
    <property type="entry name" value="Protein kinase-like (PK-like)"/>
    <property type="match status" value="1"/>
</dbReference>
<evidence type="ECO:0000256" key="4">
    <source>
        <dbReference type="ARBA" id="ARBA00011988"/>
    </source>
</evidence>
<dbReference type="EC" id="2.7.1.166" evidence="4"/>
<evidence type="ECO:0000256" key="11">
    <source>
        <dbReference type="ARBA" id="ARBA00022985"/>
    </source>
</evidence>
<evidence type="ECO:0000256" key="14">
    <source>
        <dbReference type="ARBA" id="ARBA00034417"/>
    </source>
</evidence>
<dbReference type="GO" id="GO:0016773">
    <property type="term" value="F:phosphotransferase activity, alcohol group as acceptor"/>
    <property type="evidence" value="ECO:0007669"/>
    <property type="project" value="InterPro"/>
</dbReference>
<dbReference type="KEGG" id="bav:BAV2255"/>
<keyword evidence="9 15" id="KW-0418">Kinase</keyword>
<evidence type="ECO:0000256" key="12">
    <source>
        <dbReference type="ARBA" id="ARBA00023136"/>
    </source>
</evidence>
<dbReference type="HOGENOM" id="CLU_094226_0_0_4"/>
<keyword evidence="7" id="KW-0808">Transferase</keyword>
<dbReference type="AlphaFoldDB" id="Q2KYN6"/>
<accession>Q2KYN6</accession>
<keyword evidence="8" id="KW-0547">Nucleotide-binding</keyword>
<comment type="subcellular location">
    <subcellularLocation>
        <location evidence="1">Cell inner membrane</location>
        <topology evidence="1">Peripheral membrane protein</topology>
        <orientation evidence="1">Cytoplasmic side</orientation>
    </subcellularLocation>
</comment>
<feature type="non-terminal residue" evidence="15">
    <location>
        <position position="1"/>
    </location>
</feature>
<evidence type="ECO:0000256" key="9">
    <source>
        <dbReference type="ARBA" id="ARBA00022777"/>
    </source>
</evidence>
<keyword evidence="12" id="KW-0472">Membrane</keyword>
<evidence type="ECO:0000256" key="1">
    <source>
        <dbReference type="ARBA" id="ARBA00004515"/>
    </source>
</evidence>
<dbReference type="Gene3D" id="1.10.510.10">
    <property type="entry name" value="Transferase(Phosphotransferase) domain 1"/>
    <property type="match status" value="1"/>
</dbReference>
<keyword evidence="16" id="KW-1185">Reference proteome</keyword>
<dbReference type="Proteomes" id="UP000001977">
    <property type="component" value="Chromosome"/>
</dbReference>
<organism evidence="15 16">
    <name type="scientific">Bordetella avium (strain 197N)</name>
    <dbReference type="NCBI Taxonomy" id="360910"/>
    <lineage>
        <taxon>Bacteria</taxon>
        <taxon>Pseudomonadati</taxon>
        <taxon>Pseudomonadota</taxon>
        <taxon>Betaproteobacteria</taxon>
        <taxon>Burkholderiales</taxon>
        <taxon>Alcaligenaceae</taxon>
        <taxon>Bordetella</taxon>
    </lineage>
</organism>
<dbReference type="Pfam" id="PF06293">
    <property type="entry name" value="Kdo"/>
    <property type="match status" value="1"/>
</dbReference>
<dbReference type="STRING" id="360910.BAV2255"/>
<evidence type="ECO:0000256" key="6">
    <source>
        <dbReference type="ARBA" id="ARBA00022519"/>
    </source>
</evidence>
<evidence type="ECO:0000256" key="13">
    <source>
        <dbReference type="ARBA" id="ARBA00029511"/>
    </source>
</evidence>
<keyword evidence="6" id="KW-0997">Cell inner membrane</keyword>
<evidence type="ECO:0000313" key="16">
    <source>
        <dbReference type="Proteomes" id="UP000001977"/>
    </source>
</evidence>
<comment type="catalytic activity">
    <reaction evidence="14">
        <text>an alpha-Kdo-(2-&gt;6)-lipid IVA + ATP = a 4-O-phospho-alpha-Kdo-(2-&gt;6)-lipid IVA + ADP + H(+)</text>
        <dbReference type="Rhea" id="RHEA:74271"/>
        <dbReference type="ChEBI" id="CHEBI:15378"/>
        <dbReference type="ChEBI" id="CHEBI:30616"/>
        <dbReference type="ChEBI" id="CHEBI:176428"/>
        <dbReference type="ChEBI" id="CHEBI:193140"/>
        <dbReference type="ChEBI" id="CHEBI:456216"/>
        <dbReference type="EC" id="2.7.1.166"/>
    </reaction>
</comment>
<sequence>VPVEAYDRFAFQGGAMLFETRRLAPPDPAVLDPLSYGRQAHPVQAGGRQAAWFVQGAGWEGVLRGYRRGGLIARIARQAYVWTGEARTRAFREFRLLASMKAAGLPVPAPLAAAYWRDGLSYRAAILVERVPGARALAADLSEAACVSAGQAIAAMHRAGVWHADLNAFNILLDTAGKAWLIDFDRGRGGGLSAAQRAANMQRLLRSLVKVAGAAGEPAWRRIRAAYEAAGA</sequence>
<proteinExistence type="inferred from homology"/>
<keyword evidence="5" id="KW-1003">Cell membrane</keyword>
<evidence type="ECO:0000256" key="8">
    <source>
        <dbReference type="ARBA" id="ARBA00022741"/>
    </source>
</evidence>
<dbReference type="InterPro" id="IPR022826">
    <property type="entry name" value="KDO_kinase"/>
</dbReference>
<reference evidence="15 16" key="1">
    <citation type="journal article" date="2006" name="J. Bacteriol.">
        <title>Comparison of the genome sequence of the poultry pathogen Bordetella avium with those of B. bronchiseptica, B. pertussis, and B. parapertussis reveals extensive diversity in surface structures associated with host interaction.</title>
        <authorList>
            <person name="Sebaihia M."/>
            <person name="Preston A."/>
            <person name="Maskell D.J."/>
            <person name="Kuzmiak H."/>
            <person name="Connell T.D."/>
            <person name="King N.D."/>
            <person name="Orndorff P.E."/>
            <person name="Miyamoto D.M."/>
            <person name="Thomson N.R."/>
            <person name="Harris D."/>
            <person name="Goble A."/>
            <person name="Lord A."/>
            <person name="Murphy L."/>
            <person name="Quail M.A."/>
            <person name="Rutter S."/>
            <person name="Squares R."/>
            <person name="Squares S."/>
            <person name="Woodward J."/>
            <person name="Parkhill J."/>
            <person name="Temple L.M."/>
        </authorList>
    </citation>
    <scope>NUCLEOTIDE SEQUENCE [LARGE SCALE GENOMIC DNA]</scope>
    <source>
        <strain evidence="15 16">197N</strain>
    </source>
</reference>
<dbReference type="GO" id="GO:0005524">
    <property type="term" value="F:ATP binding"/>
    <property type="evidence" value="ECO:0007669"/>
    <property type="project" value="UniProtKB-KW"/>
</dbReference>
<dbReference type="eggNOG" id="COG0478">
    <property type="taxonomic scope" value="Bacteria"/>
</dbReference>
<gene>
    <name evidence="15" type="ordered locus">BAV2255</name>
</gene>
<dbReference type="GO" id="GO:0009103">
    <property type="term" value="P:lipopolysaccharide biosynthetic process"/>
    <property type="evidence" value="ECO:0007669"/>
    <property type="project" value="UniProtKB-KW"/>
</dbReference>
<dbReference type="NCBIfam" id="NF002475">
    <property type="entry name" value="PRK01723.1"/>
    <property type="match status" value="1"/>
</dbReference>
<evidence type="ECO:0000256" key="5">
    <source>
        <dbReference type="ARBA" id="ARBA00022475"/>
    </source>
</evidence>
<dbReference type="GO" id="GO:0005886">
    <property type="term" value="C:plasma membrane"/>
    <property type="evidence" value="ECO:0007669"/>
    <property type="project" value="UniProtKB-SubCell"/>
</dbReference>
<name>Q2KYN6_BORA1</name>
<dbReference type="GO" id="GO:0016301">
    <property type="term" value="F:kinase activity"/>
    <property type="evidence" value="ECO:0007669"/>
    <property type="project" value="UniProtKB-KW"/>
</dbReference>
<evidence type="ECO:0000256" key="7">
    <source>
        <dbReference type="ARBA" id="ARBA00022679"/>
    </source>
</evidence>
<evidence type="ECO:0000256" key="2">
    <source>
        <dbReference type="ARBA" id="ARBA00004713"/>
    </source>
</evidence>
<protein>
    <recommendedName>
        <fullName evidence="13">3-deoxy-D-manno-octulosonic acid kinase</fullName>
        <ecNumber evidence="4">2.7.1.166</ecNumber>
    </recommendedName>
</protein>
<evidence type="ECO:0000256" key="10">
    <source>
        <dbReference type="ARBA" id="ARBA00022840"/>
    </source>
</evidence>